<comment type="caution">
    <text evidence="2">The sequence shown here is derived from an EMBL/GenBank/DDBJ whole genome shotgun (WGS) entry which is preliminary data.</text>
</comment>
<dbReference type="InterPro" id="IPR043159">
    <property type="entry name" value="Lectin_gal-bd_sf"/>
</dbReference>
<name>A0A9Q0MN53_9DIPT</name>
<keyword evidence="1" id="KW-0812">Transmembrane</keyword>
<dbReference type="Gene3D" id="2.60.120.740">
    <property type="match status" value="2"/>
</dbReference>
<reference evidence="2" key="1">
    <citation type="submission" date="2022-07" db="EMBL/GenBank/DDBJ databases">
        <authorList>
            <person name="Trinca V."/>
            <person name="Uliana J.V.C."/>
            <person name="Torres T.T."/>
            <person name="Ward R.J."/>
            <person name="Monesi N."/>
        </authorList>
    </citation>
    <scope>NUCLEOTIDE SEQUENCE</scope>
    <source>
        <strain evidence="2">HSMRA1968</strain>
        <tissue evidence="2">Whole embryos</tissue>
    </source>
</reference>
<dbReference type="Proteomes" id="UP001151699">
    <property type="component" value="Chromosome C"/>
</dbReference>
<dbReference type="CDD" id="cd22829">
    <property type="entry name" value="Gal_Rha_Lectin_EVA1_EVA1C_rpt2"/>
    <property type="match status" value="1"/>
</dbReference>
<feature type="non-terminal residue" evidence="2">
    <location>
        <position position="409"/>
    </location>
</feature>
<organism evidence="2 3">
    <name type="scientific">Pseudolycoriella hygida</name>
    <dbReference type="NCBI Taxonomy" id="35572"/>
    <lineage>
        <taxon>Eukaryota</taxon>
        <taxon>Metazoa</taxon>
        <taxon>Ecdysozoa</taxon>
        <taxon>Arthropoda</taxon>
        <taxon>Hexapoda</taxon>
        <taxon>Insecta</taxon>
        <taxon>Pterygota</taxon>
        <taxon>Neoptera</taxon>
        <taxon>Endopterygota</taxon>
        <taxon>Diptera</taxon>
        <taxon>Nematocera</taxon>
        <taxon>Sciaroidea</taxon>
        <taxon>Sciaridae</taxon>
        <taxon>Pseudolycoriella</taxon>
    </lineage>
</organism>
<keyword evidence="1" id="KW-1133">Transmembrane helix</keyword>
<gene>
    <name evidence="2" type="primary">Eva1c_0</name>
    <name evidence="2" type="ORF">Bhyg_13350</name>
</gene>
<sequence length="409" mass="46270">SKEYTICPLQRLNKSTEFKDEALLHICQLPETSKYSLLQTAIETCQKKTMCQFVAAPKSLEGNPCPDVRRLISYAYKCRPYEFRSKTACENEIIQLTCSPYWRITIYTCLVSYANERVMQMCHGKRRCIISADATTFGEPCKPESRMYLKIVYTCVPKQILKEVYDFTMETDEPLVYSSTEPNVIYHDDQFFRESEAIPPAPKVYGGLANVGSVNTTIGQGIKHSNEGVDETIFEESAGLFYIYIALTATVLILMVLIIIVIGRIVLLRRNSTANAKLHECTSVRPTSTKEIKSDDVISLDSDFNSTDHADISNVHRDGKLFGSTYIPSSYSNLDPDNLSFKLNPATSVPSCQTSVVDYPPMYRTSTFQRNHRSDNQSVATIVPNHTSYLYNDQSINQTTTNFNEFYLG</sequence>
<dbReference type="PANTHER" id="PTHR46780">
    <property type="entry name" value="PROTEIN EVA-1"/>
    <property type="match status" value="1"/>
</dbReference>
<feature type="transmembrane region" description="Helical" evidence="1">
    <location>
        <begin position="241"/>
        <end position="267"/>
    </location>
</feature>
<evidence type="ECO:0000313" key="3">
    <source>
        <dbReference type="Proteomes" id="UP001151699"/>
    </source>
</evidence>
<proteinExistence type="predicted"/>
<keyword evidence="3" id="KW-1185">Reference proteome</keyword>
<evidence type="ECO:0000313" key="2">
    <source>
        <dbReference type="EMBL" id="KAJ6634771.1"/>
    </source>
</evidence>
<keyword evidence="1" id="KW-0472">Membrane</keyword>
<protein>
    <submittedName>
        <fullName evidence="2">Protein eva-1 like C</fullName>
    </submittedName>
</protein>
<evidence type="ECO:0000256" key="1">
    <source>
        <dbReference type="SAM" id="Phobius"/>
    </source>
</evidence>
<accession>A0A9Q0MN53</accession>
<dbReference type="EMBL" id="WJQU01000004">
    <property type="protein sequence ID" value="KAJ6634771.1"/>
    <property type="molecule type" value="Genomic_DNA"/>
</dbReference>
<feature type="non-terminal residue" evidence="2">
    <location>
        <position position="1"/>
    </location>
</feature>
<dbReference type="OrthoDB" id="5970528at2759"/>
<dbReference type="AlphaFoldDB" id="A0A9Q0MN53"/>